<evidence type="ECO:0000313" key="3">
    <source>
        <dbReference type="Proteomes" id="UP001161757"/>
    </source>
</evidence>
<accession>A0AAN6F2V2</accession>
<evidence type="ECO:0000259" key="1">
    <source>
        <dbReference type="Pfam" id="PF04248"/>
    </source>
</evidence>
<dbReference type="Pfam" id="PF04248">
    <property type="entry name" value="NTP_transf_9"/>
    <property type="match status" value="1"/>
</dbReference>
<organism evidence="2 3">
    <name type="scientific">Exophiala dermatitidis</name>
    <name type="common">Black yeast-like fungus</name>
    <name type="synonym">Wangiella dermatitidis</name>
    <dbReference type="NCBI Taxonomy" id="5970"/>
    <lineage>
        <taxon>Eukaryota</taxon>
        <taxon>Fungi</taxon>
        <taxon>Dikarya</taxon>
        <taxon>Ascomycota</taxon>
        <taxon>Pezizomycotina</taxon>
        <taxon>Eurotiomycetes</taxon>
        <taxon>Chaetothyriomycetidae</taxon>
        <taxon>Chaetothyriales</taxon>
        <taxon>Herpotrichiellaceae</taxon>
        <taxon>Exophiala</taxon>
    </lineage>
</organism>
<dbReference type="InterPro" id="IPR007361">
    <property type="entry name" value="DUF427"/>
</dbReference>
<feature type="domain" description="DUF427" evidence="1">
    <location>
        <begin position="26"/>
        <end position="121"/>
    </location>
</feature>
<comment type="caution">
    <text evidence="2">The sequence shown here is derived from an EMBL/GenBank/DDBJ whole genome shotgun (WGS) entry which is preliminary data.</text>
</comment>
<protein>
    <recommendedName>
        <fullName evidence="1">DUF427 domain-containing protein</fullName>
    </recommendedName>
</protein>
<dbReference type="EMBL" id="JAJGCB010000001">
    <property type="protein sequence ID" value="KAJ8996247.1"/>
    <property type="molecule type" value="Genomic_DNA"/>
</dbReference>
<dbReference type="AlphaFoldDB" id="A0AAN6F2V2"/>
<dbReference type="PANTHER" id="PTHR43058:SF1">
    <property type="entry name" value="DUF427 DOMAIN-CONTAINING PROTEIN"/>
    <property type="match status" value="1"/>
</dbReference>
<name>A0AAN6F2V2_EXODE</name>
<dbReference type="Proteomes" id="UP001161757">
    <property type="component" value="Unassembled WGS sequence"/>
</dbReference>
<sequence length="164" mass="18607">MAARTKLNVQNFPRPPLLQQIPRHIVIKWGDQTLADTRSSYWVLETTHPPTYYLPRDAISDSFKLVRSPPDKASLCEWKGRATYWDVVNTSTGETVRNKVWSYEAPTPAFAAIKGYLSFYANGVPWECFVDDEKVTPQEGDYYGGWVTSEIEGPMKGGPGTWGW</sequence>
<dbReference type="InterPro" id="IPR038694">
    <property type="entry name" value="DUF427_sf"/>
</dbReference>
<reference evidence="2" key="1">
    <citation type="submission" date="2023-01" db="EMBL/GenBank/DDBJ databases">
        <title>Exophiala dermititidis isolated from Cystic Fibrosis Patient.</title>
        <authorList>
            <person name="Kurbessoian T."/>
            <person name="Crocker A."/>
            <person name="Murante D."/>
            <person name="Hogan D.A."/>
            <person name="Stajich J.E."/>
        </authorList>
    </citation>
    <scope>NUCLEOTIDE SEQUENCE</scope>
    <source>
        <strain evidence="2">Ex8</strain>
    </source>
</reference>
<gene>
    <name evidence="2" type="ORF">HRR80_000978</name>
</gene>
<dbReference type="Gene3D" id="2.170.150.40">
    <property type="entry name" value="Domain of unknown function (DUF427)"/>
    <property type="match status" value="1"/>
</dbReference>
<dbReference type="PANTHER" id="PTHR43058">
    <property type="entry name" value="SLR0655 PROTEIN"/>
    <property type="match status" value="1"/>
</dbReference>
<evidence type="ECO:0000313" key="2">
    <source>
        <dbReference type="EMBL" id="KAJ8996247.1"/>
    </source>
</evidence>
<proteinExistence type="predicted"/>